<name>A0AAE1Y0G8_9LAMI</name>
<evidence type="ECO:0000313" key="4">
    <source>
        <dbReference type="Proteomes" id="UP001293254"/>
    </source>
</evidence>
<dbReference type="AlphaFoldDB" id="A0AAE1Y0G8"/>
<feature type="compositionally biased region" description="Basic residues" evidence="2">
    <location>
        <begin position="81"/>
        <end position="105"/>
    </location>
</feature>
<protein>
    <submittedName>
        <fullName evidence="3">Uncharacterized protein</fullName>
    </submittedName>
</protein>
<keyword evidence="4" id="KW-1185">Reference proteome</keyword>
<feature type="compositionally biased region" description="Basic and acidic residues" evidence="2">
    <location>
        <begin position="106"/>
        <end position="120"/>
    </location>
</feature>
<evidence type="ECO:0000256" key="2">
    <source>
        <dbReference type="SAM" id="MobiDB-lite"/>
    </source>
</evidence>
<dbReference type="Proteomes" id="UP001293254">
    <property type="component" value="Unassembled WGS sequence"/>
</dbReference>
<dbReference type="EMBL" id="JACGWO010000008">
    <property type="protein sequence ID" value="KAK4421425.1"/>
    <property type="molecule type" value="Genomic_DNA"/>
</dbReference>
<comment type="caution">
    <text evidence="3">The sequence shown here is derived from an EMBL/GenBank/DDBJ whole genome shotgun (WGS) entry which is preliminary data.</text>
</comment>
<reference evidence="3" key="2">
    <citation type="journal article" date="2024" name="Plant">
        <title>Genomic evolution and insights into agronomic trait innovations of Sesamum species.</title>
        <authorList>
            <person name="Miao H."/>
            <person name="Wang L."/>
            <person name="Qu L."/>
            <person name="Liu H."/>
            <person name="Sun Y."/>
            <person name="Le M."/>
            <person name="Wang Q."/>
            <person name="Wei S."/>
            <person name="Zheng Y."/>
            <person name="Lin W."/>
            <person name="Duan Y."/>
            <person name="Cao H."/>
            <person name="Xiong S."/>
            <person name="Wang X."/>
            <person name="Wei L."/>
            <person name="Li C."/>
            <person name="Ma Q."/>
            <person name="Ju M."/>
            <person name="Zhao R."/>
            <person name="Li G."/>
            <person name="Mu C."/>
            <person name="Tian Q."/>
            <person name="Mei H."/>
            <person name="Zhang T."/>
            <person name="Gao T."/>
            <person name="Zhang H."/>
        </authorList>
    </citation>
    <scope>NUCLEOTIDE SEQUENCE</scope>
    <source>
        <strain evidence="3">3651</strain>
    </source>
</reference>
<evidence type="ECO:0000313" key="3">
    <source>
        <dbReference type="EMBL" id="KAK4421425.1"/>
    </source>
</evidence>
<proteinExistence type="predicted"/>
<accession>A0AAE1Y0G8</accession>
<feature type="coiled-coil region" evidence="1">
    <location>
        <begin position="196"/>
        <end position="233"/>
    </location>
</feature>
<feature type="region of interest" description="Disordered" evidence="2">
    <location>
        <begin position="59"/>
        <end position="120"/>
    </location>
</feature>
<reference evidence="3" key="1">
    <citation type="submission" date="2020-06" db="EMBL/GenBank/DDBJ databases">
        <authorList>
            <person name="Li T."/>
            <person name="Hu X."/>
            <person name="Zhang T."/>
            <person name="Song X."/>
            <person name="Zhang H."/>
            <person name="Dai N."/>
            <person name="Sheng W."/>
            <person name="Hou X."/>
            <person name="Wei L."/>
        </authorList>
    </citation>
    <scope>NUCLEOTIDE SEQUENCE</scope>
    <source>
        <strain evidence="3">3651</strain>
        <tissue evidence="3">Leaf</tissue>
    </source>
</reference>
<keyword evidence="1" id="KW-0175">Coiled coil</keyword>
<organism evidence="3 4">
    <name type="scientific">Sesamum alatum</name>
    <dbReference type="NCBI Taxonomy" id="300844"/>
    <lineage>
        <taxon>Eukaryota</taxon>
        <taxon>Viridiplantae</taxon>
        <taxon>Streptophyta</taxon>
        <taxon>Embryophyta</taxon>
        <taxon>Tracheophyta</taxon>
        <taxon>Spermatophyta</taxon>
        <taxon>Magnoliopsida</taxon>
        <taxon>eudicotyledons</taxon>
        <taxon>Gunneridae</taxon>
        <taxon>Pentapetalae</taxon>
        <taxon>asterids</taxon>
        <taxon>lamiids</taxon>
        <taxon>Lamiales</taxon>
        <taxon>Pedaliaceae</taxon>
        <taxon>Sesamum</taxon>
    </lineage>
</organism>
<gene>
    <name evidence="3" type="ORF">Salat_2093000</name>
</gene>
<evidence type="ECO:0000256" key="1">
    <source>
        <dbReference type="SAM" id="Coils"/>
    </source>
</evidence>
<sequence>MNARVAELTPDQPSESSERQVSAPIKVVGSVFLATPSDTHTGPSAIIPSGALAAIKIASSGSKGANEEAEAARVAGESSKARKRKRKGKRHSKGKSSSKSSKRSSKKAERRAAKDAAEKRRTPNILRIWLHGGNRLARISKPRAAGSLKWMGRNLIPIGRSLHAALCCTAHTRVEEHLAHVLMQASAFSHNLALKCSMFRNDKADAEKKIHELEQSLENARTAEKEVLEAKAAADAWVIALETWLSATMEENKKQVADALEQGRIDGFSTDLLAGKTEGLTEGRESFLQSDQYKRSLSSARLQGAGDFIKAPAF</sequence>
<feature type="region of interest" description="Disordered" evidence="2">
    <location>
        <begin position="1"/>
        <end position="23"/>
    </location>
</feature>